<feature type="domain" description="Amino acid transporter transmembrane" evidence="6">
    <location>
        <begin position="71"/>
        <end position="347"/>
    </location>
</feature>
<feature type="transmembrane region" description="Helical" evidence="5">
    <location>
        <begin position="219"/>
        <end position="240"/>
    </location>
</feature>
<dbReference type="EMBL" id="BQXS01010965">
    <property type="protein sequence ID" value="GKT35316.1"/>
    <property type="molecule type" value="Genomic_DNA"/>
</dbReference>
<sequence length="359" mass="39326">MHGSGRASDIHSILGNFELIIEDSTHQRKDIPLSSERIDPENIGVLGDDDEISLNSPDDIKSISTTQKVESSIASSIFNLSNCIIGSGVLALPYAFKLSGMGLGLIFLAIIAVTAMYTYDVLVRSSEYTGAKSYRGVATELFSRKIGYFCEIVVALFTICGLSSYPLIIGDYATSIVNEFVSTPGWYSSRAFLLITIAILVFLPLSLAKTIDFLKFSSLFAIICVVMCVCIVIMYLFRAIDGSVPFGEGEIVWVERGIGVVRAIPLMSMSYTSHFLILNIYSELSERSVPRMRKVLVNSAIIVTSMYLTMSVAGYSTFRQSTNSNVLNSFPDSDVSAMIGKVGLLITLSRQEYLGQQKE</sequence>
<gene>
    <name evidence="7" type="ORF">ADUPG1_008498</name>
</gene>
<dbReference type="Pfam" id="PF01490">
    <property type="entry name" value="Aa_trans"/>
    <property type="match status" value="1"/>
</dbReference>
<comment type="subcellular location">
    <subcellularLocation>
        <location evidence="1">Membrane</location>
        <topology evidence="1">Multi-pass membrane protein</topology>
    </subcellularLocation>
</comment>
<dbReference type="PANTHER" id="PTHR22950">
    <property type="entry name" value="AMINO ACID TRANSPORTER"/>
    <property type="match status" value="1"/>
</dbReference>
<feature type="transmembrane region" description="Helical" evidence="5">
    <location>
        <begin position="102"/>
        <end position="125"/>
    </location>
</feature>
<feature type="transmembrane region" description="Helical" evidence="5">
    <location>
        <begin position="260"/>
        <end position="284"/>
    </location>
</feature>
<feature type="transmembrane region" description="Helical" evidence="5">
    <location>
        <begin position="187"/>
        <end position="207"/>
    </location>
</feature>
<evidence type="ECO:0000313" key="7">
    <source>
        <dbReference type="EMBL" id="GKT35316.1"/>
    </source>
</evidence>
<organism evidence="7 8">
    <name type="scientific">Aduncisulcus paluster</name>
    <dbReference type="NCBI Taxonomy" id="2918883"/>
    <lineage>
        <taxon>Eukaryota</taxon>
        <taxon>Metamonada</taxon>
        <taxon>Carpediemonas-like organisms</taxon>
        <taxon>Aduncisulcus</taxon>
    </lineage>
</organism>
<feature type="transmembrane region" description="Helical" evidence="5">
    <location>
        <begin position="146"/>
        <end position="167"/>
    </location>
</feature>
<keyword evidence="2 5" id="KW-0812">Transmembrane</keyword>
<evidence type="ECO:0000256" key="2">
    <source>
        <dbReference type="ARBA" id="ARBA00022692"/>
    </source>
</evidence>
<protein>
    <submittedName>
        <fullName evidence="7">Translocase, putative</fullName>
    </submittedName>
</protein>
<evidence type="ECO:0000313" key="8">
    <source>
        <dbReference type="Proteomes" id="UP001057375"/>
    </source>
</evidence>
<feature type="transmembrane region" description="Helical" evidence="5">
    <location>
        <begin position="296"/>
        <end position="318"/>
    </location>
</feature>
<reference evidence="7" key="1">
    <citation type="submission" date="2022-03" db="EMBL/GenBank/DDBJ databases">
        <title>Draft genome sequence of Aduncisulcus paluster, a free-living microaerophilic Fornicata.</title>
        <authorList>
            <person name="Yuyama I."/>
            <person name="Kume K."/>
            <person name="Tamura T."/>
            <person name="Inagaki Y."/>
            <person name="Hashimoto T."/>
        </authorList>
    </citation>
    <scope>NUCLEOTIDE SEQUENCE</scope>
    <source>
        <strain evidence="7">NY0171</strain>
    </source>
</reference>
<evidence type="ECO:0000256" key="4">
    <source>
        <dbReference type="ARBA" id="ARBA00023136"/>
    </source>
</evidence>
<evidence type="ECO:0000256" key="1">
    <source>
        <dbReference type="ARBA" id="ARBA00004141"/>
    </source>
</evidence>
<proteinExistence type="predicted"/>
<evidence type="ECO:0000256" key="3">
    <source>
        <dbReference type="ARBA" id="ARBA00022989"/>
    </source>
</evidence>
<feature type="transmembrane region" description="Helical" evidence="5">
    <location>
        <begin position="77"/>
        <end position="96"/>
    </location>
</feature>
<name>A0ABQ5KTH4_9EUKA</name>
<evidence type="ECO:0000259" key="6">
    <source>
        <dbReference type="Pfam" id="PF01490"/>
    </source>
</evidence>
<keyword evidence="8" id="KW-1185">Reference proteome</keyword>
<accession>A0ABQ5KTH4</accession>
<dbReference type="InterPro" id="IPR013057">
    <property type="entry name" value="AA_transpt_TM"/>
</dbReference>
<evidence type="ECO:0000256" key="5">
    <source>
        <dbReference type="SAM" id="Phobius"/>
    </source>
</evidence>
<comment type="caution">
    <text evidence="7">The sequence shown here is derived from an EMBL/GenBank/DDBJ whole genome shotgun (WGS) entry which is preliminary data.</text>
</comment>
<keyword evidence="4 5" id="KW-0472">Membrane</keyword>
<keyword evidence="3 5" id="KW-1133">Transmembrane helix</keyword>
<dbReference type="Proteomes" id="UP001057375">
    <property type="component" value="Unassembled WGS sequence"/>
</dbReference>